<dbReference type="InterPro" id="IPR037066">
    <property type="entry name" value="Plug_dom_sf"/>
</dbReference>
<dbReference type="InterPro" id="IPR036942">
    <property type="entry name" value="Beta-barrel_TonB_sf"/>
</dbReference>
<evidence type="ECO:0000313" key="13">
    <source>
        <dbReference type="EMBL" id="STP09497.1"/>
    </source>
</evidence>
<evidence type="ECO:0000256" key="7">
    <source>
        <dbReference type="ARBA" id="ARBA00023136"/>
    </source>
</evidence>
<evidence type="ECO:0000256" key="2">
    <source>
        <dbReference type="ARBA" id="ARBA00009810"/>
    </source>
</evidence>
<evidence type="ECO:0000259" key="11">
    <source>
        <dbReference type="Pfam" id="PF00593"/>
    </source>
</evidence>
<comment type="similarity">
    <text evidence="2 9 10">Belongs to the TonB-dependent receptor family.</text>
</comment>
<dbReference type="Pfam" id="PF07715">
    <property type="entry name" value="Plug"/>
    <property type="match status" value="1"/>
</dbReference>
<dbReference type="InterPro" id="IPR039426">
    <property type="entry name" value="TonB-dep_rcpt-like"/>
</dbReference>
<evidence type="ECO:0000256" key="9">
    <source>
        <dbReference type="PROSITE-ProRule" id="PRU01360"/>
    </source>
</evidence>
<keyword evidence="4 9" id="KW-1134">Transmembrane beta strand</keyword>
<keyword evidence="6 10" id="KW-0798">TonB box</keyword>
<evidence type="ECO:0000256" key="8">
    <source>
        <dbReference type="ARBA" id="ARBA00023237"/>
    </source>
</evidence>
<feature type="domain" description="TonB-dependent receptor plug" evidence="12">
    <location>
        <begin position="69"/>
        <end position="167"/>
    </location>
</feature>
<protein>
    <submittedName>
        <fullName evidence="13">Iron-regulated outer membrane protein FrpB</fullName>
    </submittedName>
</protein>
<dbReference type="Pfam" id="PF00593">
    <property type="entry name" value="TonB_dep_Rec_b-barrel"/>
    <property type="match status" value="1"/>
</dbReference>
<dbReference type="EMBL" id="UGHZ01000001">
    <property type="protein sequence ID" value="STP09497.1"/>
    <property type="molecule type" value="Genomic_DNA"/>
</dbReference>
<reference evidence="13 14" key="1">
    <citation type="submission" date="2018-06" db="EMBL/GenBank/DDBJ databases">
        <authorList>
            <consortium name="Pathogen Informatics"/>
            <person name="Doyle S."/>
        </authorList>
    </citation>
    <scope>NUCLEOTIDE SEQUENCE [LARGE SCALE GENOMIC DNA]</scope>
    <source>
        <strain evidence="13 14">NCTC12221</strain>
    </source>
</reference>
<keyword evidence="3 9" id="KW-0813">Transport</keyword>
<dbReference type="GO" id="GO:0015344">
    <property type="term" value="F:siderophore uptake transmembrane transporter activity"/>
    <property type="evidence" value="ECO:0007669"/>
    <property type="project" value="TreeGrafter"/>
</dbReference>
<dbReference type="PROSITE" id="PS52016">
    <property type="entry name" value="TONB_DEPENDENT_REC_3"/>
    <property type="match status" value="1"/>
</dbReference>
<evidence type="ECO:0000256" key="4">
    <source>
        <dbReference type="ARBA" id="ARBA00022452"/>
    </source>
</evidence>
<evidence type="ECO:0000256" key="1">
    <source>
        <dbReference type="ARBA" id="ARBA00004571"/>
    </source>
</evidence>
<proteinExistence type="inferred from homology"/>
<dbReference type="RefSeq" id="WP_115026185.1">
    <property type="nucleotide sequence ID" value="NZ_UGHZ01000001.1"/>
</dbReference>
<evidence type="ECO:0000313" key="14">
    <source>
        <dbReference type="Proteomes" id="UP000255335"/>
    </source>
</evidence>
<evidence type="ECO:0000259" key="12">
    <source>
        <dbReference type="Pfam" id="PF07715"/>
    </source>
</evidence>
<organism evidence="13 14">
    <name type="scientific">Helicobacter cinaedi</name>
    <dbReference type="NCBI Taxonomy" id="213"/>
    <lineage>
        <taxon>Bacteria</taxon>
        <taxon>Pseudomonadati</taxon>
        <taxon>Campylobacterota</taxon>
        <taxon>Epsilonproteobacteria</taxon>
        <taxon>Campylobacterales</taxon>
        <taxon>Helicobacteraceae</taxon>
        <taxon>Helicobacter</taxon>
    </lineage>
</organism>
<accession>A0A377JPA3</accession>
<evidence type="ECO:0000256" key="10">
    <source>
        <dbReference type="RuleBase" id="RU003357"/>
    </source>
</evidence>
<dbReference type="Gene3D" id="2.40.170.20">
    <property type="entry name" value="TonB-dependent receptor, beta-barrel domain"/>
    <property type="match status" value="1"/>
</dbReference>
<dbReference type="PANTHER" id="PTHR30069">
    <property type="entry name" value="TONB-DEPENDENT OUTER MEMBRANE RECEPTOR"/>
    <property type="match status" value="1"/>
</dbReference>
<gene>
    <name evidence="13" type="primary">frpB</name>
    <name evidence="13" type="ORF">NCTC12221_00942</name>
</gene>
<dbReference type="Gene3D" id="2.170.130.10">
    <property type="entry name" value="TonB-dependent receptor, plug domain"/>
    <property type="match status" value="1"/>
</dbReference>
<keyword evidence="7 9" id="KW-0472">Membrane</keyword>
<dbReference type="GO" id="GO:0044718">
    <property type="term" value="P:siderophore transmembrane transport"/>
    <property type="evidence" value="ECO:0007669"/>
    <property type="project" value="TreeGrafter"/>
</dbReference>
<keyword evidence="8 9" id="KW-0998">Cell outer membrane</keyword>
<dbReference type="InterPro" id="IPR000531">
    <property type="entry name" value="Beta-barrel_TonB"/>
</dbReference>
<feature type="domain" description="TonB-dependent receptor-like beta-barrel" evidence="11">
    <location>
        <begin position="258"/>
        <end position="669"/>
    </location>
</feature>
<dbReference type="Proteomes" id="UP000255335">
    <property type="component" value="Unassembled WGS sequence"/>
</dbReference>
<dbReference type="InterPro" id="IPR012910">
    <property type="entry name" value="Plug_dom"/>
</dbReference>
<sequence length="708" mass="78509">MTYFSLFTPFTSKHKSHKILSRVGIRTGIHIGLISLCASYALADESYSAEDRSTKLSPLVSIAHPTNNANISVVDDSFIRNTQASDLREVFAKDAEIQVGGSSKIAQKLYIRGFEDRMFRIKLDGITQGGNLFHHQGNLLFSPYLLKSIEIEKGLASAEYGANALAGGITITTKNTFDLLGANRNYGAYFSIGGQSNRGVDSSVATYGKITNNLGLLVGYDFNDTPYYRAGNGSKVPSSPFQAHNALFKLTFLPNENHSLNLNYHFNKVDSTAPFAANVITGQNPALFDNALLSHSASLQYAYALGDSFKLEWNNYYSHKSLKLLSKAATTAQSEEEGEMDLSLQNLGSDLVLRHSFGEHSFKYGLNYQLIASQAHNLEGHDLAHGNRGKEMGAVYGGFVGFNFNMLDSLSLDLGSRYDVYNYQDKISQTHNTQGFSPYISLFYAATNDLSFKLTHNYNTRGAMPLDVSLLANPHSLVRPRLKAEGMYNTELNMDYDNSVLSLHASVYYQYLKNFINSYTNSGAEHDHGTGGGGTHAHEDMYRANTDGHIEILGYEASAGLDFSFIDFHIGLAQSMPKYNNKLITDTFEFAAVSGRSYYASVGLRPFSSLPQFQILYLTRFVEGLKYQGYNLYYNDIDSVDKKGYNTHNIYVSYDVSKYLSVRLAFLNITNQTYTNPMSPAKELFAKGSGTPLYEPGFNTKLQVALSF</sequence>
<dbReference type="PANTHER" id="PTHR30069:SF41">
    <property type="entry name" value="HEME_HEMOPEXIN UTILIZATION PROTEIN C"/>
    <property type="match status" value="1"/>
</dbReference>
<evidence type="ECO:0000256" key="3">
    <source>
        <dbReference type="ARBA" id="ARBA00022448"/>
    </source>
</evidence>
<dbReference type="GO" id="GO:0009279">
    <property type="term" value="C:cell outer membrane"/>
    <property type="evidence" value="ECO:0007669"/>
    <property type="project" value="UniProtKB-SubCell"/>
</dbReference>
<evidence type="ECO:0000256" key="5">
    <source>
        <dbReference type="ARBA" id="ARBA00022692"/>
    </source>
</evidence>
<evidence type="ECO:0000256" key="6">
    <source>
        <dbReference type="ARBA" id="ARBA00023077"/>
    </source>
</evidence>
<name>A0A377JPA3_9HELI</name>
<dbReference type="SUPFAM" id="SSF56935">
    <property type="entry name" value="Porins"/>
    <property type="match status" value="1"/>
</dbReference>
<keyword evidence="5 9" id="KW-0812">Transmembrane</keyword>
<comment type="subcellular location">
    <subcellularLocation>
        <location evidence="1 9">Cell outer membrane</location>
        <topology evidence="1 9">Multi-pass membrane protein</topology>
    </subcellularLocation>
</comment>
<dbReference type="AlphaFoldDB" id="A0A377JPA3"/>